<keyword evidence="2" id="KW-0812">Transmembrane</keyword>
<keyword evidence="4" id="KW-1185">Reference proteome</keyword>
<dbReference type="EMBL" id="RBAN01000002">
    <property type="protein sequence ID" value="RKN55987.1"/>
    <property type="molecule type" value="Genomic_DNA"/>
</dbReference>
<feature type="transmembrane region" description="Helical" evidence="2">
    <location>
        <begin position="35"/>
        <end position="68"/>
    </location>
</feature>
<keyword evidence="2" id="KW-1133">Transmembrane helix</keyword>
<evidence type="ECO:0000313" key="4">
    <source>
        <dbReference type="Proteomes" id="UP000279968"/>
    </source>
</evidence>
<name>A0A3B0AA98_9ACTN</name>
<evidence type="ECO:0000256" key="2">
    <source>
        <dbReference type="SAM" id="Phobius"/>
    </source>
</evidence>
<organism evidence="3 4">
    <name type="scientific">Micromonospora costi</name>
    <dbReference type="NCBI Taxonomy" id="1530042"/>
    <lineage>
        <taxon>Bacteria</taxon>
        <taxon>Bacillati</taxon>
        <taxon>Actinomycetota</taxon>
        <taxon>Actinomycetes</taxon>
        <taxon>Micromonosporales</taxon>
        <taxon>Micromonosporaceae</taxon>
        <taxon>Micromonospora</taxon>
    </lineage>
</organism>
<accession>A0A3B0AA98</accession>
<protein>
    <submittedName>
        <fullName evidence="3">Uncharacterized protein</fullName>
    </submittedName>
</protein>
<comment type="caution">
    <text evidence="3">The sequence shown here is derived from an EMBL/GenBank/DDBJ whole genome shotgun (WGS) entry which is preliminary data.</text>
</comment>
<dbReference type="AlphaFoldDB" id="A0A3B0AA98"/>
<feature type="region of interest" description="Disordered" evidence="1">
    <location>
        <begin position="1"/>
        <end position="29"/>
    </location>
</feature>
<reference evidence="3 4" key="1">
    <citation type="journal article" date="2015" name="Int. J. Syst. Evol. Microbiol.">
        <title>Micromonospora costi sp. nov., isolated from a leaf of Costus speciosus.</title>
        <authorList>
            <person name="Thawai C."/>
        </authorList>
    </citation>
    <scope>NUCLEOTIDE SEQUENCE [LARGE SCALE GENOMIC DNA]</scope>
    <source>
        <strain evidence="3 4">CS1-12</strain>
    </source>
</reference>
<gene>
    <name evidence="3" type="ORF">D7193_15495</name>
</gene>
<proteinExistence type="predicted"/>
<evidence type="ECO:0000313" key="3">
    <source>
        <dbReference type="EMBL" id="RKN55987.1"/>
    </source>
</evidence>
<sequence length="74" mass="7716">MFDQGEFRVSRLLPPPPQADQARQSAEPPRLPQRWAIIAMVTAAAAIVGYLVGGPLAAIGAGATVLVAAHEVLD</sequence>
<evidence type="ECO:0000256" key="1">
    <source>
        <dbReference type="SAM" id="MobiDB-lite"/>
    </source>
</evidence>
<dbReference type="Proteomes" id="UP000279968">
    <property type="component" value="Unassembled WGS sequence"/>
</dbReference>
<keyword evidence="2" id="KW-0472">Membrane</keyword>